<evidence type="ECO:0000313" key="2">
    <source>
        <dbReference type="Proteomes" id="UP000838686"/>
    </source>
</evidence>
<accession>A0ABN8G881</accession>
<comment type="caution">
    <text evidence="1">The sequence shown here is derived from an EMBL/GenBank/DDBJ whole genome shotgun (WGS) entry which is preliminary data.</text>
</comment>
<sequence>MIMYEIANSRLSEVKLLDEDFVIQEIESIIADFQLEVTLKTTLSTMKGSIHYHLKQGKKSGVLEVTYWPSKKRLFVEIHNNRLSEWNQNMIAPFAEALAQRFSGIVQSKV</sequence>
<organism evidence="1 2">
    <name type="scientific">Paenibacillus plantiphilus</name>
    <dbReference type="NCBI Taxonomy" id="2905650"/>
    <lineage>
        <taxon>Bacteria</taxon>
        <taxon>Bacillati</taxon>
        <taxon>Bacillota</taxon>
        <taxon>Bacilli</taxon>
        <taxon>Bacillales</taxon>
        <taxon>Paenibacillaceae</taxon>
        <taxon>Paenibacillus</taxon>
    </lineage>
</organism>
<dbReference type="Proteomes" id="UP000838686">
    <property type="component" value="Unassembled WGS sequence"/>
</dbReference>
<gene>
    <name evidence="1" type="ORF">PAECIP111893_01178</name>
</gene>
<keyword evidence="2" id="KW-1185">Reference proteome</keyword>
<dbReference type="RefSeq" id="WP_236339542.1">
    <property type="nucleotide sequence ID" value="NZ_CAKMMF010000005.1"/>
</dbReference>
<protein>
    <submittedName>
        <fullName evidence="1">Uncharacterized protein</fullName>
    </submittedName>
</protein>
<proteinExistence type="predicted"/>
<evidence type="ECO:0000313" key="1">
    <source>
        <dbReference type="EMBL" id="CAH1198939.1"/>
    </source>
</evidence>
<reference evidence="1" key="1">
    <citation type="submission" date="2022-01" db="EMBL/GenBank/DDBJ databases">
        <authorList>
            <person name="Criscuolo A."/>
        </authorList>
    </citation>
    <scope>NUCLEOTIDE SEQUENCE</scope>
    <source>
        <strain evidence="1">CIP111893</strain>
    </source>
</reference>
<name>A0ABN8G881_9BACL</name>
<dbReference type="EMBL" id="CAKMMF010000005">
    <property type="protein sequence ID" value="CAH1198939.1"/>
    <property type="molecule type" value="Genomic_DNA"/>
</dbReference>